<feature type="region of interest" description="Disordered" evidence="1">
    <location>
        <begin position="160"/>
        <end position="204"/>
    </location>
</feature>
<evidence type="ECO:0000313" key="3">
    <source>
        <dbReference type="EMBL" id="HIZ39029.1"/>
    </source>
</evidence>
<dbReference type="Proteomes" id="UP000824049">
    <property type="component" value="Unassembled WGS sequence"/>
</dbReference>
<feature type="transmembrane region" description="Helical" evidence="2">
    <location>
        <begin position="12"/>
        <end position="35"/>
    </location>
</feature>
<protein>
    <submittedName>
        <fullName evidence="3">Uncharacterized protein</fullName>
    </submittedName>
</protein>
<name>A0A9D2EJV2_9FIRM</name>
<evidence type="ECO:0000256" key="2">
    <source>
        <dbReference type="SAM" id="Phobius"/>
    </source>
</evidence>
<keyword evidence="2" id="KW-0812">Transmembrane</keyword>
<dbReference type="AlphaFoldDB" id="A0A9D2EJV2"/>
<dbReference type="Pfam" id="PF18960">
    <property type="entry name" value="DUF5702"/>
    <property type="match status" value="1"/>
</dbReference>
<reference evidence="3" key="1">
    <citation type="journal article" date="2021" name="PeerJ">
        <title>Extensive microbial diversity within the chicken gut microbiome revealed by metagenomics and culture.</title>
        <authorList>
            <person name="Gilroy R."/>
            <person name="Ravi A."/>
            <person name="Getino M."/>
            <person name="Pursley I."/>
            <person name="Horton D.L."/>
            <person name="Alikhan N.F."/>
            <person name="Baker D."/>
            <person name="Gharbi K."/>
            <person name="Hall N."/>
            <person name="Watson M."/>
            <person name="Adriaenssens E.M."/>
            <person name="Foster-Nyarko E."/>
            <person name="Jarju S."/>
            <person name="Secka A."/>
            <person name="Antonio M."/>
            <person name="Oren A."/>
            <person name="Chaudhuri R.R."/>
            <person name="La Ragione R."/>
            <person name="Hildebrand F."/>
            <person name="Pallen M.J."/>
        </authorList>
    </citation>
    <scope>NUCLEOTIDE SEQUENCE</scope>
    <source>
        <strain evidence="3">CHK179-28034</strain>
    </source>
</reference>
<feature type="compositionally biased region" description="Basic and acidic residues" evidence="1">
    <location>
        <begin position="160"/>
        <end position="173"/>
    </location>
</feature>
<keyword evidence="2" id="KW-0472">Membrane</keyword>
<proteinExistence type="predicted"/>
<feature type="compositionally biased region" description="Low complexity" evidence="1">
    <location>
        <begin position="180"/>
        <end position="191"/>
    </location>
</feature>
<sequence length="542" mass="60308">MLRQEEGQITVFLSLIFFVLLGLTLCVLEGMYSFMESSLAEDSMRSAGNYVLANYNRNLFDRYHIFFLDPRERGLIESDGKEYLSMCPGKESFFRYSCDSLEVTEEKTAVDEDGLYLKHQIREWMKYREVTKAGEELKKLFSSASDTGTGTSLARADMDKAEAAIEESEKAKTSDTANAGDSDGNNSSGKSGESGGSQNVQTGGKTGVKWEELKSLLTNITQAGILVYAADDVGAISKLSISTDGLPSGLQSAENDMVDYFTGVLSFLKVDEWKKMLGEIRMDEWNGTALTDEFYLLEYIEENFRNYMDDNGNGTAQGSRMAEGKRTDSGNALLYEVEYLIAGKESDMDNLKTVADRILCFRFLSNYIYLSQDARWKTVSGSAAAALTGILGFPQARKAVQVLLTAAVTFGESMLDIHALLAGDEVPIIKDASTWNLTLENAATLLRNKGPVKQGRVNADYADYLKLLLSARMQRNRILFRMMDIMQLNTALEEPGFLMEECLFAFRWESEFSCGGWFDFFPGTGQNSPGGFTVKLDRLNSY</sequence>
<gene>
    <name evidence="3" type="ORF">H9968_03755</name>
</gene>
<evidence type="ECO:0000256" key="1">
    <source>
        <dbReference type="SAM" id="MobiDB-lite"/>
    </source>
</evidence>
<keyword evidence="2" id="KW-1133">Transmembrane helix</keyword>
<reference evidence="3" key="2">
    <citation type="submission" date="2021-04" db="EMBL/GenBank/DDBJ databases">
        <authorList>
            <person name="Gilroy R."/>
        </authorList>
    </citation>
    <scope>NUCLEOTIDE SEQUENCE</scope>
    <source>
        <strain evidence="3">CHK179-28034</strain>
    </source>
</reference>
<evidence type="ECO:0000313" key="4">
    <source>
        <dbReference type="Proteomes" id="UP000824049"/>
    </source>
</evidence>
<accession>A0A9D2EJV2</accession>
<organism evidence="3 4">
    <name type="scientific">Candidatus Anaerobutyricum stercoris</name>
    <dbReference type="NCBI Taxonomy" id="2838457"/>
    <lineage>
        <taxon>Bacteria</taxon>
        <taxon>Bacillati</taxon>
        <taxon>Bacillota</taxon>
        <taxon>Clostridia</taxon>
        <taxon>Lachnospirales</taxon>
        <taxon>Lachnospiraceae</taxon>
        <taxon>Anaerobutyricum</taxon>
    </lineage>
</organism>
<dbReference type="EMBL" id="DXBR01000040">
    <property type="protein sequence ID" value="HIZ39029.1"/>
    <property type="molecule type" value="Genomic_DNA"/>
</dbReference>
<dbReference type="InterPro" id="IPR043756">
    <property type="entry name" value="DUF5702"/>
</dbReference>
<comment type="caution">
    <text evidence="3">The sequence shown here is derived from an EMBL/GenBank/DDBJ whole genome shotgun (WGS) entry which is preliminary data.</text>
</comment>